<reference evidence="1" key="1">
    <citation type="journal article" date="2014" name="Front. Microbiol.">
        <title>High frequency of phylogenetically diverse reductive dehalogenase-homologous genes in deep subseafloor sedimentary metagenomes.</title>
        <authorList>
            <person name="Kawai M."/>
            <person name="Futagami T."/>
            <person name="Toyoda A."/>
            <person name="Takaki Y."/>
            <person name="Nishi S."/>
            <person name="Hori S."/>
            <person name="Arai W."/>
            <person name="Tsubouchi T."/>
            <person name="Morono Y."/>
            <person name="Uchiyama I."/>
            <person name="Ito T."/>
            <person name="Fujiyama A."/>
            <person name="Inagaki F."/>
            <person name="Takami H."/>
        </authorList>
    </citation>
    <scope>NUCLEOTIDE SEQUENCE</scope>
    <source>
        <strain evidence="1">Expedition CK06-06</strain>
    </source>
</reference>
<evidence type="ECO:0000313" key="1">
    <source>
        <dbReference type="EMBL" id="GAI02815.1"/>
    </source>
</evidence>
<gene>
    <name evidence="1" type="ORF">S06H3_20972</name>
</gene>
<dbReference type="EMBL" id="BARV01010937">
    <property type="protein sequence ID" value="GAI02815.1"/>
    <property type="molecule type" value="Genomic_DNA"/>
</dbReference>
<organism evidence="1">
    <name type="scientific">marine sediment metagenome</name>
    <dbReference type="NCBI Taxonomy" id="412755"/>
    <lineage>
        <taxon>unclassified sequences</taxon>
        <taxon>metagenomes</taxon>
        <taxon>ecological metagenomes</taxon>
    </lineage>
</organism>
<sequence>MIYRTQQLTDVWANSGSVDDIQNAVLDAIQTGADRVMIPEGTFEFAA</sequence>
<accession>X1LK97</accession>
<comment type="caution">
    <text evidence="1">The sequence shown here is derived from an EMBL/GenBank/DDBJ whole genome shotgun (WGS) entry which is preliminary data.</text>
</comment>
<feature type="non-terminal residue" evidence="1">
    <location>
        <position position="47"/>
    </location>
</feature>
<name>X1LK97_9ZZZZ</name>
<proteinExistence type="predicted"/>
<protein>
    <submittedName>
        <fullName evidence="1">Uncharacterized protein</fullName>
    </submittedName>
</protein>
<dbReference type="AlphaFoldDB" id="X1LK97"/>